<dbReference type="AlphaFoldDB" id="A0A016VAH0"/>
<dbReference type="Proteomes" id="UP000024635">
    <property type="component" value="Unassembled WGS sequence"/>
</dbReference>
<evidence type="ECO:0000256" key="1">
    <source>
        <dbReference type="SAM" id="MobiDB-lite"/>
    </source>
</evidence>
<gene>
    <name evidence="2" type="primary">Acey_s0014.g2411</name>
    <name evidence="2" type="ORF">Y032_0014g2411</name>
</gene>
<organism evidence="2 3">
    <name type="scientific">Ancylostoma ceylanicum</name>
    <dbReference type="NCBI Taxonomy" id="53326"/>
    <lineage>
        <taxon>Eukaryota</taxon>
        <taxon>Metazoa</taxon>
        <taxon>Ecdysozoa</taxon>
        <taxon>Nematoda</taxon>
        <taxon>Chromadorea</taxon>
        <taxon>Rhabditida</taxon>
        <taxon>Rhabditina</taxon>
        <taxon>Rhabditomorpha</taxon>
        <taxon>Strongyloidea</taxon>
        <taxon>Ancylostomatidae</taxon>
        <taxon>Ancylostomatinae</taxon>
        <taxon>Ancylostoma</taxon>
    </lineage>
</organism>
<evidence type="ECO:0000313" key="2">
    <source>
        <dbReference type="EMBL" id="EYC24271.1"/>
    </source>
</evidence>
<feature type="region of interest" description="Disordered" evidence="1">
    <location>
        <begin position="88"/>
        <end position="107"/>
    </location>
</feature>
<feature type="compositionally biased region" description="Low complexity" evidence="1">
    <location>
        <begin position="89"/>
        <end position="101"/>
    </location>
</feature>
<proteinExistence type="predicted"/>
<reference evidence="3" key="1">
    <citation type="journal article" date="2015" name="Nat. Genet.">
        <title>The genome and transcriptome of the zoonotic hookworm Ancylostoma ceylanicum identify infection-specific gene families.</title>
        <authorList>
            <person name="Schwarz E.M."/>
            <person name="Hu Y."/>
            <person name="Antoshechkin I."/>
            <person name="Miller M.M."/>
            <person name="Sternberg P.W."/>
            <person name="Aroian R.V."/>
        </authorList>
    </citation>
    <scope>NUCLEOTIDE SEQUENCE</scope>
    <source>
        <strain evidence="3">HY135</strain>
    </source>
</reference>
<dbReference type="EMBL" id="JARK01001350">
    <property type="protein sequence ID" value="EYC24271.1"/>
    <property type="molecule type" value="Genomic_DNA"/>
</dbReference>
<evidence type="ECO:0000313" key="3">
    <source>
        <dbReference type="Proteomes" id="UP000024635"/>
    </source>
</evidence>
<protein>
    <submittedName>
        <fullName evidence="2">Uncharacterized protein</fullName>
    </submittedName>
</protein>
<comment type="caution">
    <text evidence="2">The sequence shown here is derived from an EMBL/GenBank/DDBJ whole genome shotgun (WGS) entry which is preliminary data.</text>
</comment>
<sequence length="107" mass="11073">MGLGGGQGWRVHGSATISHLVPEGQITCEQLGGGGGGGGGPGREWIHIPKIQFPQKKLCTHGQLHILDWVAGRADGCTVPLPSHTLCQEDSAPVSSSSEVVAVEEDL</sequence>
<keyword evidence="3" id="KW-1185">Reference proteome</keyword>
<accession>A0A016VAH0</accession>
<name>A0A016VAH0_9BILA</name>